<dbReference type="RefSeq" id="WP_015037412.1">
    <property type="nucleotide sequence ID" value="NC_018750.1"/>
</dbReference>
<dbReference type="PRINTS" id="PR00039">
    <property type="entry name" value="HTHLYSR"/>
</dbReference>
<feature type="domain" description="HTH lysR-type" evidence="5">
    <location>
        <begin position="3"/>
        <end position="60"/>
    </location>
</feature>
<comment type="similarity">
    <text evidence="1">Belongs to the LysR transcriptional regulatory family.</text>
</comment>
<evidence type="ECO:0000256" key="1">
    <source>
        <dbReference type="ARBA" id="ARBA00009437"/>
    </source>
</evidence>
<evidence type="ECO:0000256" key="3">
    <source>
        <dbReference type="ARBA" id="ARBA00023125"/>
    </source>
</evidence>
<dbReference type="EMBL" id="FR845719">
    <property type="protein sequence ID" value="CCA59517.1"/>
    <property type="molecule type" value="Genomic_DNA"/>
</dbReference>
<dbReference type="Proteomes" id="UP000006854">
    <property type="component" value="Chromosome"/>
</dbReference>
<keyword evidence="4" id="KW-0804">Transcription</keyword>
<evidence type="ECO:0000313" key="7">
    <source>
        <dbReference type="Proteomes" id="UP000006854"/>
    </source>
</evidence>
<dbReference type="InterPro" id="IPR000847">
    <property type="entry name" value="LysR_HTH_N"/>
</dbReference>
<evidence type="ECO:0000256" key="4">
    <source>
        <dbReference type="ARBA" id="ARBA00023163"/>
    </source>
</evidence>
<dbReference type="AlphaFoldDB" id="F2RDM5"/>
<evidence type="ECO:0000259" key="5">
    <source>
        <dbReference type="PROSITE" id="PS50931"/>
    </source>
</evidence>
<keyword evidence="2" id="KW-0805">Transcription regulation</keyword>
<dbReference type="PANTHER" id="PTHR30346:SF30">
    <property type="entry name" value="SMALL NEUTRAL PROTEASE REGULATORY PROTEIN"/>
    <property type="match status" value="1"/>
</dbReference>
<dbReference type="InterPro" id="IPR036390">
    <property type="entry name" value="WH_DNA-bd_sf"/>
</dbReference>
<dbReference type="GeneID" id="51866762"/>
<keyword evidence="7" id="KW-1185">Reference proteome</keyword>
<dbReference type="eggNOG" id="COG0583">
    <property type="taxonomic scope" value="Bacteria"/>
</dbReference>
<dbReference type="STRING" id="953739.SVEN_6231"/>
<dbReference type="Pfam" id="PF03466">
    <property type="entry name" value="LysR_substrate"/>
    <property type="match status" value="1"/>
</dbReference>
<dbReference type="KEGG" id="sve:SVEN_6231"/>
<keyword evidence="3" id="KW-0238">DNA-binding</keyword>
<dbReference type="SUPFAM" id="SSF53850">
    <property type="entry name" value="Periplasmic binding protein-like II"/>
    <property type="match status" value="1"/>
</dbReference>
<dbReference type="OrthoDB" id="3171102at2"/>
<proteinExistence type="inferred from homology"/>
<gene>
    <name evidence="6" type="ordered locus">SVEN_6231</name>
</gene>
<organism evidence="6 7">
    <name type="scientific">Streptomyces venezuelae (strain ATCC 10712 / CBS 650.69 / DSM 40230 / JCM 4526 / NBRC 13096 / PD 04745)</name>
    <dbReference type="NCBI Taxonomy" id="953739"/>
    <lineage>
        <taxon>Bacteria</taxon>
        <taxon>Bacillati</taxon>
        <taxon>Actinomycetota</taxon>
        <taxon>Actinomycetes</taxon>
        <taxon>Kitasatosporales</taxon>
        <taxon>Streptomycetaceae</taxon>
        <taxon>Streptomyces</taxon>
    </lineage>
</organism>
<sequence length="319" mass="35015">MNVELRHARVVTAIDRAGSISKAAAELGLPQSSLTAQLRRIEKALGGELFVRTRSGVTPTPLGERLTPMLADLVRQADLVIAEATAYTSDVFRFGNTEWTPPSLRAVLQEALPVVEVRTETLAPAAAVAAARAGALDAALVTGRPGTATTGLEPPLAGAVVVREPVWLAVPPGHPLAGRSVVDVRDLTGLRWIRYAREHWFHPIEKQLFARVAGTDPEVLHHVDGHHEAMNWVRDADAAALTTPTGATKEVTLVPIRDTERTELLLVWRGDALAESMRRGLLETVRRYYRDYARTIPRYWPWIVDHPEEFTELGPFPAP</sequence>
<dbReference type="GO" id="GO:0003700">
    <property type="term" value="F:DNA-binding transcription factor activity"/>
    <property type="evidence" value="ECO:0007669"/>
    <property type="project" value="InterPro"/>
</dbReference>
<dbReference type="InterPro" id="IPR036388">
    <property type="entry name" value="WH-like_DNA-bd_sf"/>
</dbReference>
<dbReference type="HOGENOM" id="CLU_039613_6_4_11"/>
<dbReference type="Gene3D" id="1.10.10.10">
    <property type="entry name" value="Winged helix-like DNA-binding domain superfamily/Winged helix DNA-binding domain"/>
    <property type="match status" value="1"/>
</dbReference>
<reference evidence="6 7" key="1">
    <citation type="journal article" date="2011" name="BMC Genomics">
        <title>Genome-wide analysis of the role of GlnR in Streptomyces venezuelae provides new insights into global nitrogen regulation in actinomycetes.</title>
        <authorList>
            <person name="Pullan S.T."/>
            <person name="Bibb M.J."/>
            <person name="Merrick M."/>
        </authorList>
    </citation>
    <scope>NUCLEOTIDE SEQUENCE [LARGE SCALE GENOMIC DNA]</scope>
    <source>
        <strain evidence="7">ATCC 10712 / CBS 650.69 / DSM 40230 / JCM 4526 / NBRC 13096 / PD 04745</strain>
    </source>
</reference>
<dbReference type="Pfam" id="PF00126">
    <property type="entry name" value="HTH_1"/>
    <property type="match status" value="1"/>
</dbReference>
<dbReference type="PANTHER" id="PTHR30346">
    <property type="entry name" value="TRANSCRIPTIONAL DUAL REGULATOR HCAR-RELATED"/>
    <property type="match status" value="1"/>
</dbReference>
<dbReference type="PATRIC" id="fig|953739.5.peg.1438"/>
<dbReference type="InterPro" id="IPR005119">
    <property type="entry name" value="LysR_subst-bd"/>
</dbReference>
<dbReference type="GO" id="GO:0032993">
    <property type="term" value="C:protein-DNA complex"/>
    <property type="evidence" value="ECO:0007669"/>
    <property type="project" value="TreeGrafter"/>
</dbReference>
<accession>F2RDM5</accession>
<dbReference type="Gene3D" id="3.40.190.10">
    <property type="entry name" value="Periplasmic binding protein-like II"/>
    <property type="match status" value="2"/>
</dbReference>
<dbReference type="GO" id="GO:0003677">
    <property type="term" value="F:DNA binding"/>
    <property type="evidence" value="ECO:0007669"/>
    <property type="project" value="UniProtKB-KW"/>
</dbReference>
<dbReference type="SUPFAM" id="SSF46785">
    <property type="entry name" value="Winged helix' DNA-binding domain"/>
    <property type="match status" value="1"/>
</dbReference>
<dbReference type="PROSITE" id="PS50931">
    <property type="entry name" value="HTH_LYSR"/>
    <property type="match status" value="1"/>
</dbReference>
<evidence type="ECO:0000313" key="6">
    <source>
        <dbReference type="EMBL" id="CCA59517.1"/>
    </source>
</evidence>
<protein>
    <submittedName>
        <fullName evidence="6">LysR family transcriptional regulator</fullName>
    </submittedName>
</protein>
<evidence type="ECO:0000256" key="2">
    <source>
        <dbReference type="ARBA" id="ARBA00023015"/>
    </source>
</evidence>
<name>F2RDM5_STRVP</name>